<protein>
    <submittedName>
        <fullName evidence="1">Extracellular solute-binding protein</fullName>
    </submittedName>
</protein>
<dbReference type="Pfam" id="PF01547">
    <property type="entry name" value="SBP_bac_1"/>
    <property type="match status" value="1"/>
</dbReference>
<organism evidence="1 2">
    <name type="scientific">Cohnella silvisoli</name>
    <dbReference type="NCBI Taxonomy" id="2873699"/>
    <lineage>
        <taxon>Bacteria</taxon>
        <taxon>Bacillati</taxon>
        <taxon>Bacillota</taxon>
        <taxon>Bacilli</taxon>
        <taxon>Bacillales</taxon>
        <taxon>Paenibacillaceae</taxon>
        <taxon>Cohnella</taxon>
    </lineage>
</organism>
<dbReference type="EMBL" id="JASKHM010000026">
    <property type="protein sequence ID" value="MEQ4486902.1"/>
    <property type="molecule type" value="Genomic_DNA"/>
</dbReference>
<dbReference type="PANTHER" id="PTHR43649">
    <property type="entry name" value="ARABINOSE-BINDING PROTEIN-RELATED"/>
    <property type="match status" value="1"/>
</dbReference>
<dbReference type="PANTHER" id="PTHR43649:SF27">
    <property type="entry name" value="EXTRACELLULAR SOLUTE-BINDING PROTEIN FAMILY 1"/>
    <property type="match status" value="1"/>
</dbReference>
<keyword evidence="2" id="KW-1185">Reference proteome</keyword>
<dbReference type="Gene3D" id="2.60.120.260">
    <property type="entry name" value="Galactose-binding domain-like"/>
    <property type="match status" value="2"/>
</dbReference>
<dbReference type="SUPFAM" id="SSF53850">
    <property type="entry name" value="Periplasmic binding protein-like II"/>
    <property type="match status" value="1"/>
</dbReference>
<dbReference type="Proteomes" id="UP001493487">
    <property type="component" value="Unassembled WGS sequence"/>
</dbReference>
<reference evidence="1 2" key="1">
    <citation type="journal article" date="2023" name="Genome Announc.">
        <title>Pan-Genome Analyses of the Genus Cohnella and Proposal of the Novel Species Cohnella silvisoli sp. nov., Isolated from Forest Soil.</title>
        <authorList>
            <person name="Wang C."/>
            <person name="Mao L."/>
            <person name="Bao G."/>
            <person name="Zhu H."/>
        </authorList>
    </citation>
    <scope>NUCLEOTIDE SEQUENCE [LARGE SCALE GENOMIC DNA]</scope>
    <source>
        <strain evidence="1 2">NL03-T5-1</strain>
    </source>
</reference>
<comment type="caution">
    <text evidence="1">The sequence shown here is derived from an EMBL/GenBank/DDBJ whole genome shotgun (WGS) entry which is preliminary data.</text>
</comment>
<sequence>MKRKVGKKIAMTVVFIVLVAAILRLFLSADEDVFVSQVSADDLLDYSVSGETVPYVKLKRTTSGGDLNPVNAFAIDGAEYASASEDADIELKRDGQPALYWQNDDGWVEWTADVPATGAYRLEIDYLPLPGSYSNVVRGLQIDGKTPFVEAENLTLERYWKDAKFPYDRNAIGQEIRPVQTEIEGWRTTAAANYAASSQPLQFTLTKGLHRFRLIGQKEPVAIRSLRWVPVTEIPDYDAYKKTKPDTKQPDWYEVIEAEQYLQKSNTSIQTNFTSEPHISPDPKGRIVYNVLGGDRWRNPGDWVEWKMDVPTDGWYVLDLKFYQGYRGDFKAFRTLMIDGVVPFRQMLHYALPANDNFEIASFQDDNGHPYRFYMTKGKHTLRLISDASPMQPALLALRDILDEVNELDLSISKITGNYGKGRVSATLNLDTQRTWDLLKYDPELVNKIKALSGRFSQVADYINGINQHKTDITDAIEVAVDMLTKMANDVNGIPNRVMDFSVMQNNIGTWLAQLNYQSVMLDYIVVRTPDTKTGLKSPTKLERIPYAALNFARTFYQDYDTRKLNKANAITVWVQRGRDYAELLREMIDTDFTPRTGIEVNVNLMPNPNQLILGNAAGDQPDIALGVGMETAVDYAMRDAVVDLSGMPEFDEVFRRFNPGAMRSFAYGGGTYALPEVQNFYVLYYRTDIFEQLKLEAPDTWDDVYKMLPTLQENGMTMYYPTKDFTPFFYQNDAEFYTSDGLTNNLGSANALKAFKQWTDLYTKYYLPLEAPAFFNHFRNGDIPIGIADFNTYLQLQVAAPEITGKWKIAPVPGIRQPDGEVARWTAQGLSGAMIMKKSDKQDQAWKFLKWWTSDQVQSQYGNDMESYYGLEYRWNTANLNAFETLSWPSRDIRVIKEQGRWVKNVPYVPGYYFLAREMDFAWIRTVVEGKPAKESLEETEVSLQREMQRRQDDFGITNSDNLQVPAITEPFNWGSGAP</sequence>
<proteinExistence type="predicted"/>
<accession>A0ABV1L4F7</accession>
<dbReference type="InterPro" id="IPR006059">
    <property type="entry name" value="SBP"/>
</dbReference>
<dbReference type="RefSeq" id="WP_232189937.1">
    <property type="nucleotide sequence ID" value="NZ_JAIOAP010000025.1"/>
</dbReference>
<evidence type="ECO:0000313" key="1">
    <source>
        <dbReference type="EMBL" id="MEQ4486902.1"/>
    </source>
</evidence>
<dbReference type="Gene3D" id="3.40.190.10">
    <property type="entry name" value="Periplasmic binding protein-like II"/>
    <property type="match status" value="1"/>
</dbReference>
<gene>
    <name evidence="1" type="ORF">QJS35_31450</name>
</gene>
<dbReference type="InterPro" id="IPR050490">
    <property type="entry name" value="Bact_solute-bd_prot1"/>
</dbReference>
<evidence type="ECO:0000313" key="2">
    <source>
        <dbReference type="Proteomes" id="UP001493487"/>
    </source>
</evidence>
<name>A0ABV1L4F7_9BACL</name>